<organism evidence="8 9">
    <name type="scientific">Saccharomyces pastorianus</name>
    <name type="common">Lager yeast</name>
    <name type="synonym">Saccharomyces cerevisiae x Saccharomyces eubayanus</name>
    <dbReference type="NCBI Taxonomy" id="27292"/>
    <lineage>
        <taxon>Eukaryota</taxon>
        <taxon>Fungi</taxon>
        <taxon>Dikarya</taxon>
        <taxon>Ascomycota</taxon>
        <taxon>Saccharomycotina</taxon>
        <taxon>Saccharomycetes</taxon>
        <taxon>Saccharomycetales</taxon>
        <taxon>Saccharomycetaceae</taxon>
        <taxon>Saccharomyces</taxon>
    </lineage>
</organism>
<comment type="subcellular location">
    <subcellularLocation>
        <location evidence="2">Cytoplasm</location>
    </subcellularLocation>
</comment>
<reference evidence="8 9" key="1">
    <citation type="journal article" date="2019" name="BMC Genomics">
        <title>Chromosome level assembly and comparative genome analysis confirm lager-brewing yeasts originated from a single hybridization.</title>
        <authorList>
            <person name="Salazar A.N."/>
            <person name="Gorter de Vries A.R."/>
            <person name="van den Broek M."/>
            <person name="Brouwers N."/>
            <person name="de la Torre Cortes P."/>
            <person name="Kuijpers N.G.A."/>
            <person name="Daran J.G."/>
            <person name="Abeel T."/>
        </authorList>
    </citation>
    <scope>NUCLEOTIDE SEQUENCE [LARGE SCALE GENOMIC DNA]</scope>
    <source>
        <strain evidence="8 9">CBS 1483</strain>
    </source>
</reference>
<dbReference type="CDD" id="cd24144">
    <property type="entry name" value="BLOC1_CNL1"/>
    <property type="match status" value="1"/>
</dbReference>
<keyword evidence="5" id="KW-0813">Transport</keyword>
<accession>A0A6C1E559</accession>
<dbReference type="EMBL" id="CP048999">
    <property type="protein sequence ID" value="QID83674.1"/>
    <property type="molecule type" value="Genomic_DNA"/>
</dbReference>
<evidence type="ECO:0000256" key="6">
    <source>
        <dbReference type="ARBA" id="ARBA00022490"/>
    </source>
</evidence>
<evidence type="ECO:0000256" key="2">
    <source>
        <dbReference type="ARBA" id="ARBA00004496"/>
    </source>
</evidence>
<comment type="function">
    <text evidence="1">Component of the biogenesis of lysosome-related organelles complex-1 (BLOC-1), a complex that is involved in endosomal cargo sorting.</text>
</comment>
<evidence type="ECO:0000256" key="7">
    <source>
        <dbReference type="ARBA" id="ARBA00029995"/>
    </source>
</evidence>
<sequence>MQNNSTHSRESVSAGDDPLGIDKLTVDYDYLLYKIKDYVQSIQLDTTELCKKQNELIVSGIIENTIDKNIVKFEELLKKCDELENHFEMLNQLATITDAFKERIAAAVHDYNELKKGINKTK</sequence>
<protein>
    <recommendedName>
        <fullName evidence="4">Biogenesis of lysosome-related organelles complex 1 subunit CNL1</fullName>
    </recommendedName>
    <alternativeName>
        <fullName evidence="7">CNO-like protein 1</fullName>
    </alternativeName>
</protein>
<comment type="similarity">
    <text evidence="3">Belongs to the BLOC1S4 family.</text>
</comment>
<dbReference type="AlphaFoldDB" id="A0A6C1E559"/>
<keyword evidence="6" id="KW-0963">Cytoplasm</keyword>
<dbReference type="PANTHER" id="PTHR39145">
    <property type="entry name" value="BIOGENESIS OF LYSOSOME-RELATED ORGANELLES COMPLEX 1 SUBUNIT CNL1"/>
    <property type="match status" value="1"/>
</dbReference>
<proteinExistence type="inferred from homology"/>
<evidence type="ECO:0000313" key="8">
    <source>
        <dbReference type="EMBL" id="QID83674.1"/>
    </source>
</evidence>
<dbReference type="OrthoDB" id="5424991at2759"/>
<name>A0A6C1E559_SACPS</name>
<dbReference type="InterPro" id="IPR034455">
    <property type="entry name" value="CNL1"/>
</dbReference>
<evidence type="ECO:0000256" key="4">
    <source>
        <dbReference type="ARBA" id="ARBA00014971"/>
    </source>
</evidence>
<evidence type="ECO:0000313" key="9">
    <source>
        <dbReference type="Proteomes" id="UP000501346"/>
    </source>
</evidence>
<evidence type="ECO:0000256" key="1">
    <source>
        <dbReference type="ARBA" id="ARBA00003807"/>
    </source>
</evidence>
<dbReference type="GO" id="GO:0005737">
    <property type="term" value="C:cytoplasm"/>
    <property type="evidence" value="ECO:0007669"/>
    <property type="project" value="UniProtKB-SubCell"/>
</dbReference>
<gene>
    <name evidence="8" type="primary">CLN1_3</name>
    <name evidence="8" type="ORF">GRS66_006148</name>
</gene>
<evidence type="ECO:0000256" key="3">
    <source>
        <dbReference type="ARBA" id="ARBA00007289"/>
    </source>
</evidence>
<dbReference type="Proteomes" id="UP000501346">
    <property type="component" value="Chromosome SeII-SeIV"/>
</dbReference>
<keyword evidence="9" id="KW-1185">Reference proteome</keyword>
<dbReference type="GO" id="GO:0007032">
    <property type="term" value="P:endosome organization"/>
    <property type="evidence" value="ECO:0007669"/>
    <property type="project" value="TreeGrafter"/>
</dbReference>
<dbReference type="PANTHER" id="PTHR39145:SF1">
    <property type="entry name" value="BIOGENESIS OF LYSOSOME-RELATED ORGANELLES COMPLEX 1 SUBUNIT CNL1"/>
    <property type="match status" value="1"/>
</dbReference>
<dbReference type="GO" id="GO:0031083">
    <property type="term" value="C:BLOC-1 complex"/>
    <property type="evidence" value="ECO:0007669"/>
    <property type="project" value="InterPro"/>
</dbReference>
<evidence type="ECO:0000256" key="5">
    <source>
        <dbReference type="ARBA" id="ARBA00022448"/>
    </source>
</evidence>